<evidence type="ECO:0000256" key="2">
    <source>
        <dbReference type="ARBA" id="ARBA00022741"/>
    </source>
</evidence>
<dbReference type="InterPro" id="IPR017871">
    <property type="entry name" value="ABC_transporter-like_CS"/>
</dbReference>
<dbReference type="InterPro" id="IPR003439">
    <property type="entry name" value="ABC_transporter-like_ATP-bd"/>
</dbReference>
<evidence type="ECO:0000256" key="3">
    <source>
        <dbReference type="ARBA" id="ARBA00022840"/>
    </source>
</evidence>
<evidence type="ECO:0000313" key="7">
    <source>
        <dbReference type="Proteomes" id="UP001499854"/>
    </source>
</evidence>
<evidence type="ECO:0000256" key="4">
    <source>
        <dbReference type="SAM" id="MobiDB-lite"/>
    </source>
</evidence>
<dbReference type="PROSITE" id="PS50893">
    <property type="entry name" value="ABC_TRANSPORTER_2"/>
    <property type="match status" value="1"/>
</dbReference>
<keyword evidence="1" id="KW-0813">Transport</keyword>
<keyword evidence="3 6" id="KW-0067">ATP-binding</keyword>
<dbReference type="Gene3D" id="3.40.50.300">
    <property type="entry name" value="P-loop containing nucleotide triphosphate hydrolases"/>
    <property type="match status" value="1"/>
</dbReference>
<gene>
    <name evidence="6" type="ORF">GCM10009838_02890</name>
</gene>
<dbReference type="CDD" id="cd03255">
    <property type="entry name" value="ABC_MJ0796_LolCDE_FtsE"/>
    <property type="match status" value="1"/>
</dbReference>
<feature type="region of interest" description="Disordered" evidence="4">
    <location>
        <begin position="1"/>
        <end position="23"/>
    </location>
</feature>
<dbReference type="PANTHER" id="PTHR24220:SF86">
    <property type="entry name" value="ABC TRANSPORTER ABCH.1"/>
    <property type="match status" value="1"/>
</dbReference>
<dbReference type="SUPFAM" id="SSF52540">
    <property type="entry name" value="P-loop containing nucleoside triphosphate hydrolases"/>
    <property type="match status" value="1"/>
</dbReference>
<organism evidence="6 7">
    <name type="scientific">Catenulispora subtropica</name>
    <dbReference type="NCBI Taxonomy" id="450798"/>
    <lineage>
        <taxon>Bacteria</taxon>
        <taxon>Bacillati</taxon>
        <taxon>Actinomycetota</taxon>
        <taxon>Actinomycetes</taxon>
        <taxon>Catenulisporales</taxon>
        <taxon>Catenulisporaceae</taxon>
        <taxon>Catenulispora</taxon>
    </lineage>
</organism>
<evidence type="ECO:0000259" key="5">
    <source>
        <dbReference type="PROSITE" id="PS50893"/>
    </source>
</evidence>
<dbReference type="PROSITE" id="PS00211">
    <property type="entry name" value="ABC_TRANSPORTER_1"/>
    <property type="match status" value="1"/>
</dbReference>
<proteinExistence type="predicted"/>
<sequence length="273" mass="28626">MTGMGGTAGAGGTGSGGGDGPGDTLVLGPQPVIQLTDVRKTYGMDGTAVHALRGVTLTVPAGDYVAIMGASGSGKSTLMNIVGCLDVPTSGRYLLDGIEVEHLADRQLALVRNRKIGFVFQSFNLLPRTTALDNVELPLVYAGVGTAERRRRARAALELVGLGERLDHKPNELSGGQQQRVAVARALVTAPSLILADEPTGNLDSSSSADVMALFDRLHAAGRTIVLITHEHDIAEHARRAIRLMDGQIVSDRRDGARARSSELHSARHGSAS</sequence>
<dbReference type="InterPro" id="IPR017911">
    <property type="entry name" value="MacB-like_ATP-bd"/>
</dbReference>
<keyword evidence="7" id="KW-1185">Reference proteome</keyword>
<keyword evidence="2" id="KW-0547">Nucleotide-binding</keyword>
<dbReference type="GO" id="GO:0005524">
    <property type="term" value="F:ATP binding"/>
    <property type="evidence" value="ECO:0007669"/>
    <property type="project" value="UniProtKB-KW"/>
</dbReference>
<evidence type="ECO:0000313" key="6">
    <source>
        <dbReference type="EMBL" id="GAA1951185.1"/>
    </source>
</evidence>
<name>A0ABP5BRE7_9ACTN</name>
<accession>A0ABP5BRE7</accession>
<protein>
    <submittedName>
        <fullName evidence="6">ABC transporter ATP-binding protein</fullName>
    </submittedName>
</protein>
<dbReference type="InterPro" id="IPR003593">
    <property type="entry name" value="AAA+_ATPase"/>
</dbReference>
<evidence type="ECO:0000256" key="1">
    <source>
        <dbReference type="ARBA" id="ARBA00022448"/>
    </source>
</evidence>
<dbReference type="Proteomes" id="UP001499854">
    <property type="component" value="Unassembled WGS sequence"/>
</dbReference>
<feature type="region of interest" description="Disordered" evidence="4">
    <location>
        <begin position="253"/>
        <end position="273"/>
    </location>
</feature>
<feature type="domain" description="ABC transporter" evidence="5">
    <location>
        <begin position="33"/>
        <end position="271"/>
    </location>
</feature>
<dbReference type="SMART" id="SM00382">
    <property type="entry name" value="AAA"/>
    <property type="match status" value="1"/>
</dbReference>
<dbReference type="EMBL" id="BAAAQM010000001">
    <property type="protein sequence ID" value="GAA1951185.1"/>
    <property type="molecule type" value="Genomic_DNA"/>
</dbReference>
<feature type="compositionally biased region" description="Gly residues" evidence="4">
    <location>
        <begin position="1"/>
        <end position="21"/>
    </location>
</feature>
<dbReference type="InterPro" id="IPR027417">
    <property type="entry name" value="P-loop_NTPase"/>
</dbReference>
<dbReference type="Pfam" id="PF00005">
    <property type="entry name" value="ABC_tran"/>
    <property type="match status" value="1"/>
</dbReference>
<reference evidence="7" key="1">
    <citation type="journal article" date="2019" name="Int. J. Syst. Evol. Microbiol.">
        <title>The Global Catalogue of Microorganisms (GCM) 10K type strain sequencing project: providing services to taxonomists for standard genome sequencing and annotation.</title>
        <authorList>
            <consortium name="The Broad Institute Genomics Platform"/>
            <consortium name="The Broad Institute Genome Sequencing Center for Infectious Disease"/>
            <person name="Wu L."/>
            <person name="Ma J."/>
        </authorList>
    </citation>
    <scope>NUCLEOTIDE SEQUENCE [LARGE SCALE GENOMIC DNA]</scope>
    <source>
        <strain evidence="7">JCM 16013</strain>
    </source>
</reference>
<dbReference type="PANTHER" id="PTHR24220">
    <property type="entry name" value="IMPORT ATP-BINDING PROTEIN"/>
    <property type="match status" value="1"/>
</dbReference>
<dbReference type="InterPro" id="IPR015854">
    <property type="entry name" value="ABC_transpr_LolD-like"/>
</dbReference>
<comment type="caution">
    <text evidence="6">The sequence shown here is derived from an EMBL/GenBank/DDBJ whole genome shotgun (WGS) entry which is preliminary data.</text>
</comment>
<feature type="compositionally biased region" description="Basic and acidic residues" evidence="4">
    <location>
        <begin position="253"/>
        <end position="266"/>
    </location>
</feature>